<comment type="caution">
    <text evidence="1">The sequence shown here is derived from an EMBL/GenBank/DDBJ whole genome shotgun (WGS) entry which is preliminary data.</text>
</comment>
<dbReference type="BioCyc" id="PSYR875330:G11XH-1402-MONOMER"/>
<organism evidence="1 2">
    <name type="scientific">Pseudomonas savastanoi pv. glycinea str. race 4</name>
    <dbReference type="NCBI Taxonomy" id="875330"/>
    <lineage>
        <taxon>Bacteria</taxon>
        <taxon>Pseudomonadati</taxon>
        <taxon>Pseudomonadota</taxon>
        <taxon>Gammaproteobacteria</taxon>
        <taxon>Pseudomonadales</taxon>
        <taxon>Pseudomonadaceae</taxon>
        <taxon>Pseudomonas</taxon>
    </lineage>
</organism>
<protein>
    <submittedName>
        <fullName evidence="1">Uncharacterized protein</fullName>
    </submittedName>
</protein>
<reference evidence="1 2" key="1">
    <citation type="journal article" date="2011" name="PLoS Pathog.">
        <title>Dynamic evolution of pathogenicity revealed by sequencing and comparative genomics of 19 Pseudomonas syringae isolates.</title>
        <authorList>
            <person name="Baltrus D.A."/>
            <person name="Nishimura M.T."/>
            <person name="Romanchuk A."/>
            <person name="Chang J.H."/>
            <person name="Mukhtar M.S."/>
            <person name="Cherkis K."/>
            <person name="Roach J."/>
            <person name="Grant S.R."/>
            <person name="Jones C.D."/>
            <person name="Dangl J.L."/>
        </authorList>
    </citation>
    <scope>NUCLEOTIDE SEQUENCE [LARGE SCALE GENOMIC DNA]</scope>
    <source>
        <strain evidence="2">race 4</strain>
    </source>
</reference>
<proteinExistence type="predicted"/>
<dbReference type="Proteomes" id="UP000005466">
    <property type="component" value="Unassembled WGS sequence"/>
</dbReference>
<accession>F3C224</accession>
<name>F3C224_PSESG</name>
<dbReference type="EMBL" id="ADWY01000314">
    <property type="protein sequence ID" value="EGH09282.1"/>
    <property type="molecule type" value="Genomic_DNA"/>
</dbReference>
<sequence length="58" mass="6501">MGRGVAVKTRQIAPFGEVMLDQPRLVGLKGATNPQTQSTPVFQIRQLVQNRPHDRSQF</sequence>
<gene>
    <name evidence="1" type="ORF">Pgy4_07819</name>
</gene>
<dbReference type="HOGENOM" id="CLU_2975963_0_0_6"/>
<evidence type="ECO:0000313" key="1">
    <source>
        <dbReference type="EMBL" id="EGH09282.1"/>
    </source>
</evidence>
<evidence type="ECO:0000313" key="2">
    <source>
        <dbReference type="Proteomes" id="UP000005466"/>
    </source>
</evidence>
<dbReference type="AlphaFoldDB" id="F3C224"/>